<feature type="domain" description="C2H2-type" evidence="2">
    <location>
        <begin position="489"/>
        <end position="518"/>
    </location>
</feature>
<organism evidence="3 4">
    <name type="scientific">Pseudopithomyces chartarum</name>
    <dbReference type="NCBI Taxonomy" id="1892770"/>
    <lineage>
        <taxon>Eukaryota</taxon>
        <taxon>Fungi</taxon>
        <taxon>Dikarya</taxon>
        <taxon>Ascomycota</taxon>
        <taxon>Pezizomycotina</taxon>
        <taxon>Dothideomycetes</taxon>
        <taxon>Pleosporomycetidae</taxon>
        <taxon>Pleosporales</taxon>
        <taxon>Massarineae</taxon>
        <taxon>Didymosphaeriaceae</taxon>
        <taxon>Pseudopithomyces</taxon>
    </lineage>
</organism>
<keyword evidence="1" id="KW-0863">Zinc-finger</keyword>
<dbReference type="GO" id="GO:0008270">
    <property type="term" value="F:zinc ion binding"/>
    <property type="evidence" value="ECO:0007669"/>
    <property type="project" value="UniProtKB-KW"/>
</dbReference>
<dbReference type="Proteomes" id="UP001280581">
    <property type="component" value="Unassembled WGS sequence"/>
</dbReference>
<keyword evidence="1" id="KW-0862">Zinc</keyword>
<evidence type="ECO:0000313" key="4">
    <source>
        <dbReference type="Proteomes" id="UP001280581"/>
    </source>
</evidence>
<evidence type="ECO:0000313" key="3">
    <source>
        <dbReference type="EMBL" id="KAK3197363.1"/>
    </source>
</evidence>
<name>A0AAN6LQV1_9PLEO</name>
<dbReference type="EMBL" id="WVTA01000021">
    <property type="protein sequence ID" value="KAK3197363.1"/>
    <property type="molecule type" value="Genomic_DNA"/>
</dbReference>
<evidence type="ECO:0000259" key="2">
    <source>
        <dbReference type="PROSITE" id="PS50157"/>
    </source>
</evidence>
<protein>
    <recommendedName>
        <fullName evidence="2">C2H2-type domain-containing protein</fullName>
    </recommendedName>
</protein>
<evidence type="ECO:0000256" key="1">
    <source>
        <dbReference type="PROSITE-ProRule" id="PRU00042"/>
    </source>
</evidence>
<keyword evidence="4" id="KW-1185">Reference proteome</keyword>
<accession>A0AAN6LQV1</accession>
<dbReference type="InterPro" id="IPR013087">
    <property type="entry name" value="Znf_C2H2_type"/>
</dbReference>
<proteinExistence type="predicted"/>
<keyword evidence="1" id="KW-0479">Metal-binding</keyword>
<dbReference type="SMART" id="SM00355">
    <property type="entry name" value="ZnF_C2H2"/>
    <property type="match status" value="2"/>
</dbReference>
<dbReference type="PROSITE" id="PS50157">
    <property type="entry name" value="ZINC_FINGER_C2H2_2"/>
    <property type="match status" value="1"/>
</dbReference>
<gene>
    <name evidence="3" type="ORF">GRF29_1536g1513878</name>
</gene>
<dbReference type="AlphaFoldDB" id="A0AAN6LQV1"/>
<sequence length="535" mass="61236">MSSREPLTTKVESLETRKTGMDMWCYSEKWIARQQVMSSTELPRITSANQHKWRPKSSSFWDLHITKALKDLPQSRVLYENIVSQTAKLLFETTELQRDPMFHFMFPSERELKNFASTRRIFFAPELMEILQSPTPPTLEDLKSLPKLPTKTKVWAVYLLVLEREGEKPEIYIGCGTESIYGVKSRFNQYDNENTLPKEVKDRLKNHQYKITFQGLLGWTPLPLDDNLLHFKTRTLFLAFEAIFSILLWAMLGCDETEYNMPVPCRWDVRDMPYKGCCTHVSFSKPVLGEDAVFTKEQLQPLKDIRERVANERRIIREANRKMSGRKAASAKKTKKKALDTSRFECCVCGYNGADKYALKTHIRAQKHCTILTTLANNLAHHATAAEGMHRDNARRALVTFAGLSESIDRPFCQTKVYSKLVELVGLVVEHAGRRVDQGHGQAVHALGRLVKCGESMPALFDAEEDKTRSKKSAAQAERCKLARESGRFTCIPCRQAFGTQQQLDIHCKGLPHLTGKPHFKKRHGQKLGEIRMGD</sequence>
<comment type="caution">
    <text evidence="3">The sequence shown here is derived from an EMBL/GenBank/DDBJ whole genome shotgun (WGS) entry which is preliminary data.</text>
</comment>
<reference evidence="3 4" key="1">
    <citation type="submission" date="2021-02" db="EMBL/GenBank/DDBJ databases">
        <title>Genome assembly of Pseudopithomyces chartarum.</title>
        <authorList>
            <person name="Jauregui R."/>
            <person name="Singh J."/>
            <person name="Voisey C."/>
        </authorList>
    </citation>
    <scope>NUCLEOTIDE SEQUENCE [LARGE SCALE GENOMIC DNA]</scope>
    <source>
        <strain evidence="3 4">AGR01</strain>
    </source>
</reference>
<dbReference type="PROSITE" id="PS00028">
    <property type="entry name" value="ZINC_FINGER_C2H2_1"/>
    <property type="match status" value="1"/>
</dbReference>